<sequence>MQLFEQLTSYFGVSGAVDGSGQLASQQIVFGANSTAPPQSLTHPTLPLGYSHLNAVSINNHAFSALPGEWTHDSLLTPFHSFTPSKSASPSPDLSSIRSAHFIAFDPAFFTSVLGASATLTTLHSFTSPDDQHVHEAPVYLPATHELLFADTSVSGWLWALDVSTAAIRKITTAPPLSNVNGGTSRCTAAGLCTLYLTTNGGHAPSIHACPLPGNFSTSTSTLQCGPLLNNFRSRKLNSPNDLIFTSGGDVLFTDPDYGWAQGWPGVGPPQLPNGVYRYSVATGALSVLSVGTVKMPNGLALSPDERTLYVADSGSIHGRPIAVDETAVRGVWAFDFDAAPGGVGVKGGGGGRVVHLVESGWPDGVRVGQSGLLFVAVVGGVDVVDVARGGVLLGKINVGDDVIYNLEPVQRGGKDDGVWLLTGKAAVYKAVIKEKGRAL</sequence>
<dbReference type="InParanoid" id="W2RXZ3"/>
<organism evidence="2 3">
    <name type="scientific">Cyphellophora europaea (strain CBS 101466)</name>
    <name type="common">Phialophora europaea</name>
    <dbReference type="NCBI Taxonomy" id="1220924"/>
    <lineage>
        <taxon>Eukaryota</taxon>
        <taxon>Fungi</taxon>
        <taxon>Dikarya</taxon>
        <taxon>Ascomycota</taxon>
        <taxon>Pezizomycotina</taxon>
        <taxon>Eurotiomycetes</taxon>
        <taxon>Chaetothyriomycetidae</taxon>
        <taxon>Chaetothyriales</taxon>
        <taxon>Cyphellophoraceae</taxon>
        <taxon>Cyphellophora</taxon>
    </lineage>
</organism>
<dbReference type="InterPro" id="IPR011042">
    <property type="entry name" value="6-blade_b-propeller_TolB-like"/>
</dbReference>
<dbReference type="SUPFAM" id="SSF63829">
    <property type="entry name" value="Calcium-dependent phosphotriesterase"/>
    <property type="match status" value="1"/>
</dbReference>
<keyword evidence="3" id="KW-1185">Reference proteome</keyword>
<protein>
    <recommendedName>
        <fullName evidence="1">SMP-30/Gluconolactonase/LRE-like region domain-containing protein</fullName>
    </recommendedName>
</protein>
<evidence type="ECO:0000313" key="2">
    <source>
        <dbReference type="EMBL" id="ETN40658.1"/>
    </source>
</evidence>
<dbReference type="Gene3D" id="2.120.10.30">
    <property type="entry name" value="TolB, C-terminal domain"/>
    <property type="match status" value="1"/>
</dbReference>
<dbReference type="eggNOG" id="ENOG502RZSA">
    <property type="taxonomic scope" value="Eukaryota"/>
</dbReference>
<dbReference type="InterPro" id="IPR052988">
    <property type="entry name" value="Oryzine_lactonohydrolase"/>
</dbReference>
<evidence type="ECO:0000259" key="1">
    <source>
        <dbReference type="Pfam" id="PF08450"/>
    </source>
</evidence>
<feature type="domain" description="SMP-30/Gluconolactonase/LRE-like region" evidence="1">
    <location>
        <begin position="136"/>
        <end position="400"/>
    </location>
</feature>
<dbReference type="OrthoDB" id="423498at2759"/>
<dbReference type="PANTHER" id="PTHR47064">
    <property type="entry name" value="PUTATIVE (AFU_ORTHOLOGUE AFUA_1G08990)-RELATED"/>
    <property type="match status" value="1"/>
</dbReference>
<evidence type="ECO:0000313" key="3">
    <source>
        <dbReference type="Proteomes" id="UP000030752"/>
    </source>
</evidence>
<gene>
    <name evidence="2" type="ORF">HMPREF1541_04937</name>
</gene>
<dbReference type="Pfam" id="PF08450">
    <property type="entry name" value="SGL"/>
    <property type="match status" value="1"/>
</dbReference>
<dbReference type="HOGENOM" id="CLU_622595_0_0_1"/>
<proteinExistence type="predicted"/>
<dbReference type="Proteomes" id="UP000030752">
    <property type="component" value="Unassembled WGS sequence"/>
</dbReference>
<accession>W2RXZ3</accession>
<reference evidence="2 3" key="1">
    <citation type="submission" date="2013-03" db="EMBL/GenBank/DDBJ databases">
        <title>The Genome Sequence of Phialophora europaea CBS 101466.</title>
        <authorList>
            <consortium name="The Broad Institute Genomics Platform"/>
            <person name="Cuomo C."/>
            <person name="de Hoog S."/>
            <person name="Gorbushina A."/>
            <person name="Walker B."/>
            <person name="Young S.K."/>
            <person name="Zeng Q."/>
            <person name="Gargeya S."/>
            <person name="Fitzgerald M."/>
            <person name="Haas B."/>
            <person name="Abouelleil A."/>
            <person name="Allen A.W."/>
            <person name="Alvarado L."/>
            <person name="Arachchi H.M."/>
            <person name="Berlin A.M."/>
            <person name="Chapman S.B."/>
            <person name="Gainer-Dewar J."/>
            <person name="Goldberg J."/>
            <person name="Griggs A."/>
            <person name="Gujja S."/>
            <person name="Hansen M."/>
            <person name="Howarth C."/>
            <person name="Imamovic A."/>
            <person name="Ireland A."/>
            <person name="Larimer J."/>
            <person name="McCowan C."/>
            <person name="Murphy C."/>
            <person name="Pearson M."/>
            <person name="Poon T.W."/>
            <person name="Priest M."/>
            <person name="Roberts A."/>
            <person name="Saif S."/>
            <person name="Shea T."/>
            <person name="Sisk P."/>
            <person name="Sykes S."/>
            <person name="Wortman J."/>
            <person name="Nusbaum C."/>
            <person name="Birren B."/>
        </authorList>
    </citation>
    <scope>NUCLEOTIDE SEQUENCE [LARGE SCALE GENOMIC DNA]</scope>
    <source>
        <strain evidence="2 3">CBS 101466</strain>
    </source>
</reference>
<dbReference type="InterPro" id="IPR013658">
    <property type="entry name" value="SGL"/>
</dbReference>
<dbReference type="RefSeq" id="XP_008717501.1">
    <property type="nucleotide sequence ID" value="XM_008719279.1"/>
</dbReference>
<name>W2RXZ3_CYPE1</name>
<dbReference type="AlphaFoldDB" id="W2RXZ3"/>
<dbReference type="VEuPathDB" id="FungiDB:HMPREF1541_04937"/>
<dbReference type="PANTHER" id="PTHR47064:SF2">
    <property type="entry name" value="SMP-30_GLUCONOLACTONASE_LRE-LIKE REGION DOMAIN-CONTAINING PROTEIN-RELATED"/>
    <property type="match status" value="1"/>
</dbReference>
<dbReference type="GeneID" id="19972276"/>
<dbReference type="STRING" id="1220924.W2RXZ3"/>
<dbReference type="EMBL" id="KB822720">
    <property type="protein sequence ID" value="ETN40658.1"/>
    <property type="molecule type" value="Genomic_DNA"/>
</dbReference>